<evidence type="ECO:0000256" key="6">
    <source>
        <dbReference type="ARBA" id="ARBA00038095"/>
    </source>
</evidence>
<evidence type="ECO:0000256" key="7">
    <source>
        <dbReference type="ARBA" id="ARBA00039058"/>
    </source>
</evidence>
<evidence type="ECO:0000256" key="10">
    <source>
        <dbReference type="ARBA" id="ARBA00047785"/>
    </source>
</evidence>
<evidence type="ECO:0000256" key="9">
    <source>
        <dbReference type="ARBA" id="ARBA00045724"/>
    </source>
</evidence>
<comment type="catalytic activity">
    <reaction evidence="10">
        <text>a (3R)-hydroxyacyl-[ACP] + L-ornithine = a lyso-ornithine lipid + holo-[ACP] + H(+)</text>
        <dbReference type="Rhea" id="RHEA:20633"/>
        <dbReference type="Rhea" id="RHEA-COMP:9685"/>
        <dbReference type="Rhea" id="RHEA-COMP:9945"/>
        <dbReference type="ChEBI" id="CHEBI:15378"/>
        <dbReference type="ChEBI" id="CHEBI:46911"/>
        <dbReference type="ChEBI" id="CHEBI:64479"/>
        <dbReference type="ChEBI" id="CHEBI:78827"/>
        <dbReference type="ChEBI" id="CHEBI:138482"/>
        <dbReference type="EC" id="2.3.2.30"/>
    </reaction>
    <physiologicalReaction direction="left-to-right" evidence="10">
        <dbReference type="Rhea" id="RHEA:20634"/>
    </physiologicalReaction>
</comment>
<dbReference type="Pfam" id="PF19576">
    <property type="entry name" value="Acyltransf_2"/>
    <property type="match status" value="1"/>
</dbReference>
<dbReference type="AlphaFoldDB" id="A0AA37T049"/>
<dbReference type="Pfam" id="PF13444">
    <property type="entry name" value="Acetyltransf_5"/>
    <property type="match status" value="1"/>
</dbReference>
<sequence length="567" mass="64837">MLNTQEVIEQHFPKVAQNKLLNKPTTAVLKRLLCEKEINDFTAQYPHFVGFDFVEQVLEYFSFGYSVSDNHRERIPQSGRLVIVANHPIGSLDGLALIKLIRETRNDIKVIANDMLMAIDALHDILLPVNNMSGSTKKENLQNIDLHLQNEGVVIIFPAGEVSRLRPQGIRDTKWHTGFLRIAKANQSPILPVFIDAKNSPLFYGVSMLFKPAATALLVKQMWHQKEKSIPMKIGEVIPHEGYAGLKLSLKEQVKLFKRHLYRLAKNKSPLMPTQAAIALPEDRRLLVKAFEHEAEMLGKTGDGKSIFLFRYQQGSVIMRELGRLREITFRAVGEGTNKRRDIDKFDKDYYHLVLWDEKDLEIAGAYRFGHVKGIQDVNKLYSSSLFDYNDQMEKYLVNGLELGRSFVQKKYWGKRSLDYLWQGLGAFVRKHPEFRYLFGPVSISNRYPNTAIELIAAFYSNYFPAKETVAAPKIQYAVSTETINTFKHLAYKEGFALLKSLLAEMGVTVPTLYKQYAETYKPGGVSFSAFNVDPDFEYCVDGLIVADLEMLTDKKRKRYLTPQEST</sequence>
<keyword evidence="2" id="KW-0444">Lipid biosynthesis</keyword>
<organism evidence="12 13">
    <name type="scientific">Agaribacter marinus</name>
    <dbReference type="NCBI Taxonomy" id="1431249"/>
    <lineage>
        <taxon>Bacteria</taxon>
        <taxon>Pseudomonadati</taxon>
        <taxon>Pseudomonadota</taxon>
        <taxon>Gammaproteobacteria</taxon>
        <taxon>Alteromonadales</taxon>
        <taxon>Alteromonadaceae</taxon>
        <taxon>Agaribacter</taxon>
    </lineage>
</organism>
<dbReference type="PANTHER" id="PTHR37323:SF1">
    <property type="entry name" value="L-ORNITHINE N(ALPHA)-ACYLTRANSFERASE"/>
    <property type="match status" value="1"/>
</dbReference>
<accession>A0AA37T049</accession>
<reference evidence="12" key="1">
    <citation type="journal article" date="2014" name="Int. J. Syst. Evol. Microbiol.">
        <title>Complete genome sequence of Corynebacterium casei LMG S-19264T (=DSM 44701T), isolated from a smear-ripened cheese.</title>
        <authorList>
            <consortium name="US DOE Joint Genome Institute (JGI-PGF)"/>
            <person name="Walter F."/>
            <person name="Albersmeier A."/>
            <person name="Kalinowski J."/>
            <person name="Ruckert C."/>
        </authorList>
    </citation>
    <scope>NUCLEOTIDE SEQUENCE</scope>
    <source>
        <strain evidence="12">NBRC 110023</strain>
    </source>
</reference>
<dbReference type="EC" id="2.3.2.30" evidence="7"/>
<reference evidence="12" key="2">
    <citation type="submission" date="2023-01" db="EMBL/GenBank/DDBJ databases">
        <title>Draft genome sequence of Agaribacter marinus strain NBRC 110023.</title>
        <authorList>
            <person name="Sun Q."/>
            <person name="Mori K."/>
        </authorList>
    </citation>
    <scope>NUCLEOTIDE SEQUENCE</scope>
    <source>
        <strain evidence="12">NBRC 110023</strain>
    </source>
</reference>
<evidence type="ECO:0000256" key="8">
    <source>
        <dbReference type="ARBA" id="ARBA00039866"/>
    </source>
</evidence>
<evidence type="ECO:0000256" key="1">
    <source>
        <dbReference type="ARBA" id="ARBA00005189"/>
    </source>
</evidence>
<dbReference type="SMART" id="SM00563">
    <property type="entry name" value="PlsC"/>
    <property type="match status" value="1"/>
</dbReference>
<evidence type="ECO:0000256" key="5">
    <source>
        <dbReference type="ARBA" id="ARBA00023315"/>
    </source>
</evidence>
<dbReference type="InterPro" id="IPR002123">
    <property type="entry name" value="Plipid/glycerol_acylTrfase"/>
</dbReference>
<comment type="function">
    <text evidence="9">Catalyzes the first step in the biosynthesis of ornithine lipids, which are phosphorus-free membrane lipids. Catalyzes the 3-hydroxyacyl-acyl carrier protein-dependent acylation of ornithine to form lyso-ornithine lipid (LOL).</text>
</comment>
<gene>
    <name evidence="12" type="ORF">GCM10007852_07860</name>
</gene>
<evidence type="ECO:0000256" key="3">
    <source>
        <dbReference type="ARBA" id="ARBA00022679"/>
    </source>
</evidence>
<dbReference type="Proteomes" id="UP001156601">
    <property type="component" value="Unassembled WGS sequence"/>
</dbReference>
<keyword evidence="13" id="KW-1185">Reference proteome</keyword>
<name>A0AA37T049_9ALTE</name>
<dbReference type="InterPro" id="IPR045746">
    <property type="entry name" value="ACT14924-like_Acyltransf_dom"/>
</dbReference>
<evidence type="ECO:0000256" key="4">
    <source>
        <dbReference type="ARBA" id="ARBA00023098"/>
    </source>
</evidence>
<evidence type="ECO:0000256" key="2">
    <source>
        <dbReference type="ARBA" id="ARBA00022516"/>
    </source>
</evidence>
<evidence type="ECO:0000313" key="12">
    <source>
        <dbReference type="EMBL" id="GLR69878.1"/>
    </source>
</evidence>
<dbReference type="GO" id="GO:0043810">
    <property type="term" value="F:ornithine-acyl [acyl carrier protein] N-acyltransferase activity"/>
    <property type="evidence" value="ECO:0007669"/>
    <property type="project" value="UniProtKB-EC"/>
</dbReference>
<comment type="caution">
    <text evidence="12">The sequence shown here is derived from an EMBL/GenBank/DDBJ whole genome shotgun (WGS) entry which is preliminary data.</text>
</comment>
<protein>
    <recommendedName>
        <fullName evidence="8">L-ornithine N(alpha)-acyltransferase</fullName>
        <ecNumber evidence="7">2.3.2.30</ecNumber>
    </recommendedName>
</protein>
<dbReference type="InterPro" id="IPR016181">
    <property type="entry name" value="Acyl_CoA_acyltransferase"/>
</dbReference>
<comment type="pathway">
    <text evidence="1">Lipid metabolism.</text>
</comment>
<dbReference type="EMBL" id="BSOT01000005">
    <property type="protein sequence ID" value="GLR69878.1"/>
    <property type="molecule type" value="Genomic_DNA"/>
</dbReference>
<dbReference type="InterPro" id="IPR052351">
    <property type="entry name" value="Ornithine_N-alpha-AT"/>
</dbReference>
<keyword evidence="4" id="KW-0443">Lipid metabolism</keyword>
<dbReference type="RefSeq" id="WP_284216186.1">
    <property type="nucleotide sequence ID" value="NZ_BSOT01000005.1"/>
</dbReference>
<dbReference type="PANTHER" id="PTHR37323">
    <property type="entry name" value="GCN5-RELATED N-ACETYLTRANSFERASE"/>
    <property type="match status" value="1"/>
</dbReference>
<comment type="similarity">
    <text evidence="6">Belongs to the acetyltransferase family. OlsB subfamily.</text>
</comment>
<dbReference type="SUPFAM" id="SSF69593">
    <property type="entry name" value="Glycerol-3-phosphate (1)-acyltransferase"/>
    <property type="match status" value="1"/>
</dbReference>
<dbReference type="GO" id="GO:0006629">
    <property type="term" value="P:lipid metabolic process"/>
    <property type="evidence" value="ECO:0007669"/>
    <property type="project" value="UniProtKB-KW"/>
</dbReference>
<feature type="domain" description="Phospholipid/glycerol acyltransferase" evidence="11">
    <location>
        <begin position="81"/>
        <end position="198"/>
    </location>
</feature>
<evidence type="ECO:0000259" key="11">
    <source>
        <dbReference type="SMART" id="SM00563"/>
    </source>
</evidence>
<evidence type="ECO:0000313" key="13">
    <source>
        <dbReference type="Proteomes" id="UP001156601"/>
    </source>
</evidence>
<dbReference type="SUPFAM" id="SSF55729">
    <property type="entry name" value="Acyl-CoA N-acyltransferases (Nat)"/>
    <property type="match status" value="1"/>
</dbReference>
<keyword evidence="3" id="KW-0808">Transferase</keyword>
<keyword evidence="5 12" id="KW-0012">Acyltransferase</keyword>
<proteinExistence type="inferred from homology"/>